<feature type="binding site" evidence="11">
    <location>
        <position position="78"/>
    </location>
    <ligand>
        <name>substrate</name>
    </ligand>
</feature>
<accession>A0ABQ6YWF4</accession>
<dbReference type="PANTHER" id="PTHR21087:SF16">
    <property type="entry name" value="SHIKIMATE KINASE 1, CHLOROPLASTIC"/>
    <property type="match status" value="1"/>
</dbReference>
<evidence type="ECO:0000256" key="6">
    <source>
        <dbReference type="ARBA" id="ARBA00022741"/>
    </source>
</evidence>
<keyword evidence="5 11" id="KW-0808">Transferase</keyword>
<keyword evidence="11" id="KW-0963">Cytoplasm</keyword>
<evidence type="ECO:0000256" key="2">
    <source>
        <dbReference type="ARBA" id="ARBA00006997"/>
    </source>
</evidence>
<comment type="subunit">
    <text evidence="11">Monomer.</text>
</comment>
<dbReference type="SUPFAM" id="SSF52540">
    <property type="entry name" value="P-loop containing nucleoside triphosphate hydrolases"/>
    <property type="match status" value="1"/>
</dbReference>
<keyword evidence="7 11" id="KW-0418">Kinase</keyword>
<evidence type="ECO:0000256" key="4">
    <source>
        <dbReference type="ARBA" id="ARBA00022605"/>
    </source>
</evidence>
<organism evidence="12 13">
    <name type="scientific">Candidatus Enterococcus willemsii</name>
    <dbReference type="NCBI Taxonomy" id="1857215"/>
    <lineage>
        <taxon>Bacteria</taxon>
        <taxon>Bacillati</taxon>
        <taxon>Bacillota</taxon>
        <taxon>Bacilli</taxon>
        <taxon>Lactobacillales</taxon>
        <taxon>Enterococcaceae</taxon>
        <taxon>Enterococcus</taxon>
    </lineage>
</organism>
<keyword evidence="11" id="KW-0479">Metal-binding</keyword>
<gene>
    <name evidence="11" type="primary">aroK</name>
    <name evidence="12" type="ORF">BAU17_06255</name>
</gene>
<feature type="binding site" evidence="11">
    <location>
        <begin position="11"/>
        <end position="16"/>
    </location>
    <ligand>
        <name>ATP</name>
        <dbReference type="ChEBI" id="CHEBI:30616"/>
    </ligand>
</feature>
<dbReference type="Gene3D" id="3.40.50.300">
    <property type="entry name" value="P-loop containing nucleotide triphosphate hydrolases"/>
    <property type="match status" value="1"/>
</dbReference>
<keyword evidence="13" id="KW-1185">Reference proteome</keyword>
<keyword evidence="9 11" id="KW-0057">Aromatic amino acid biosynthesis</keyword>
<dbReference type="CDD" id="cd00464">
    <property type="entry name" value="SK"/>
    <property type="match status" value="1"/>
</dbReference>
<dbReference type="InterPro" id="IPR000623">
    <property type="entry name" value="Shikimate_kinase/TSH1"/>
</dbReference>
<dbReference type="HAMAP" id="MF_00109">
    <property type="entry name" value="Shikimate_kinase"/>
    <property type="match status" value="1"/>
</dbReference>
<keyword evidence="8 11" id="KW-0067">ATP-binding</keyword>
<feature type="binding site" evidence="11">
    <location>
        <position position="33"/>
    </location>
    <ligand>
        <name>substrate</name>
    </ligand>
</feature>
<evidence type="ECO:0000256" key="8">
    <source>
        <dbReference type="ARBA" id="ARBA00022840"/>
    </source>
</evidence>
<evidence type="ECO:0000256" key="9">
    <source>
        <dbReference type="ARBA" id="ARBA00023141"/>
    </source>
</evidence>
<comment type="function">
    <text evidence="11">Catalyzes the specific phosphorylation of the 3-hydroxyl group of shikimic acid using ATP as a cosubstrate.</text>
</comment>
<feature type="binding site" evidence="11">
    <location>
        <position position="15"/>
    </location>
    <ligand>
        <name>Mg(2+)</name>
        <dbReference type="ChEBI" id="CHEBI:18420"/>
    </ligand>
</feature>
<keyword evidence="11" id="KW-0460">Magnesium</keyword>
<dbReference type="InterPro" id="IPR031322">
    <property type="entry name" value="Shikimate/glucono_kinase"/>
</dbReference>
<dbReference type="PRINTS" id="PR01100">
    <property type="entry name" value="SHIKIMTKNASE"/>
</dbReference>
<keyword evidence="4 11" id="KW-0028">Amino-acid biosynthesis</keyword>
<dbReference type="InterPro" id="IPR027417">
    <property type="entry name" value="P-loop_NTPase"/>
</dbReference>
<dbReference type="Proteomes" id="UP000782705">
    <property type="component" value="Unassembled WGS sequence"/>
</dbReference>
<dbReference type="EMBL" id="MAEL01000057">
    <property type="protein sequence ID" value="KAF1301520.1"/>
    <property type="molecule type" value="Genomic_DNA"/>
</dbReference>
<feature type="binding site" evidence="11">
    <location>
        <position position="57"/>
    </location>
    <ligand>
        <name>substrate</name>
    </ligand>
</feature>
<comment type="similarity">
    <text evidence="2 11">Belongs to the shikimate kinase family.</text>
</comment>
<evidence type="ECO:0000313" key="13">
    <source>
        <dbReference type="Proteomes" id="UP000782705"/>
    </source>
</evidence>
<evidence type="ECO:0000256" key="11">
    <source>
        <dbReference type="HAMAP-Rule" id="MF_00109"/>
    </source>
</evidence>
<evidence type="ECO:0000256" key="1">
    <source>
        <dbReference type="ARBA" id="ARBA00004842"/>
    </source>
</evidence>
<dbReference type="PROSITE" id="PS01128">
    <property type="entry name" value="SHIKIMATE_KINASE"/>
    <property type="match status" value="1"/>
</dbReference>
<sequence length="168" mass="19118">MKNIVLIGFMGAGKTTIGQLLATKLNWQQYDLDQVIVEKIGMSIADYFDKYGSEAFRNVETQVLQESHDWQGIISTGGGIILKEENRQLLQEQPYVVYLKADLEELIRRVKQDEYNVRPLADSKTADEVKEVYLPRVPLYEESASHIIDTTGKSPEEIVQEILNQVGE</sequence>
<evidence type="ECO:0000256" key="3">
    <source>
        <dbReference type="ARBA" id="ARBA00012154"/>
    </source>
</evidence>
<comment type="subcellular location">
    <subcellularLocation>
        <location evidence="11">Cytoplasm</location>
    </subcellularLocation>
</comment>
<dbReference type="Pfam" id="PF01202">
    <property type="entry name" value="SKI"/>
    <property type="match status" value="1"/>
</dbReference>
<feature type="binding site" evidence="11">
    <location>
        <position position="118"/>
    </location>
    <ligand>
        <name>ATP</name>
        <dbReference type="ChEBI" id="CHEBI:30616"/>
    </ligand>
</feature>
<proteinExistence type="inferred from homology"/>
<comment type="pathway">
    <text evidence="1 11">Metabolic intermediate biosynthesis; chorismate biosynthesis; chorismate from D-erythrose 4-phosphate and phosphoenolpyruvate: step 5/7.</text>
</comment>
<dbReference type="InterPro" id="IPR023000">
    <property type="entry name" value="Shikimate_kinase_CS"/>
</dbReference>
<evidence type="ECO:0000256" key="5">
    <source>
        <dbReference type="ARBA" id="ARBA00022679"/>
    </source>
</evidence>
<feature type="binding site" evidence="11">
    <location>
        <position position="136"/>
    </location>
    <ligand>
        <name>substrate</name>
    </ligand>
</feature>
<keyword evidence="6 11" id="KW-0547">Nucleotide-binding</keyword>
<comment type="catalytic activity">
    <reaction evidence="10 11">
        <text>shikimate + ATP = 3-phosphoshikimate + ADP + H(+)</text>
        <dbReference type="Rhea" id="RHEA:13121"/>
        <dbReference type="ChEBI" id="CHEBI:15378"/>
        <dbReference type="ChEBI" id="CHEBI:30616"/>
        <dbReference type="ChEBI" id="CHEBI:36208"/>
        <dbReference type="ChEBI" id="CHEBI:145989"/>
        <dbReference type="ChEBI" id="CHEBI:456216"/>
        <dbReference type="EC" id="2.7.1.71"/>
    </reaction>
</comment>
<protein>
    <recommendedName>
        <fullName evidence="3 11">Shikimate kinase</fullName>
        <shortName evidence="11">SK</shortName>
        <ecNumber evidence="3 11">2.7.1.71</ecNumber>
    </recommendedName>
</protein>
<reference evidence="12 13" key="1">
    <citation type="submission" date="2016-06" db="EMBL/GenBank/DDBJ databases">
        <title>Four novel species of enterococci isolated from chicken manure.</title>
        <authorList>
            <person name="Van Tyne D."/>
        </authorList>
    </citation>
    <scope>NUCLEOTIDE SEQUENCE [LARGE SCALE GENOMIC DNA]</scope>
    <source>
        <strain evidence="12 13">CU12B</strain>
    </source>
</reference>
<name>A0ABQ6YWF4_9ENTE</name>
<dbReference type="EC" id="2.7.1.71" evidence="3 11"/>
<evidence type="ECO:0000313" key="12">
    <source>
        <dbReference type="EMBL" id="KAF1301520.1"/>
    </source>
</evidence>
<comment type="caution">
    <text evidence="12">The sequence shown here is derived from an EMBL/GenBank/DDBJ whole genome shotgun (WGS) entry which is preliminary data.</text>
</comment>
<comment type="caution">
    <text evidence="11">Lacks conserved residue(s) required for the propagation of feature annotation.</text>
</comment>
<evidence type="ECO:0000256" key="7">
    <source>
        <dbReference type="ARBA" id="ARBA00022777"/>
    </source>
</evidence>
<dbReference type="GO" id="GO:0016301">
    <property type="term" value="F:kinase activity"/>
    <property type="evidence" value="ECO:0007669"/>
    <property type="project" value="UniProtKB-KW"/>
</dbReference>
<dbReference type="PANTHER" id="PTHR21087">
    <property type="entry name" value="SHIKIMATE KINASE"/>
    <property type="match status" value="1"/>
</dbReference>
<dbReference type="RefSeq" id="WP_161903303.1">
    <property type="nucleotide sequence ID" value="NZ_MAEL01000057.1"/>
</dbReference>
<comment type="cofactor">
    <cofactor evidence="11">
        <name>Mg(2+)</name>
        <dbReference type="ChEBI" id="CHEBI:18420"/>
    </cofactor>
    <text evidence="11">Binds 1 Mg(2+) ion per subunit.</text>
</comment>
<evidence type="ECO:0000256" key="10">
    <source>
        <dbReference type="ARBA" id="ARBA00048567"/>
    </source>
</evidence>